<evidence type="ECO:0000313" key="3">
    <source>
        <dbReference type="Proteomes" id="UP000521017"/>
    </source>
</evidence>
<dbReference type="RefSeq" id="WP_184623563.1">
    <property type="nucleotide sequence ID" value="NZ_JACHCC010000003.1"/>
</dbReference>
<evidence type="ECO:0000256" key="1">
    <source>
        <dbReference type="SAM" id="MobiDB-lite"/>
    </source>
</evidence>
<feature type="compositionally biased region" description="Gly residues" evidence="1">
    <location>
        <begin position="1"/>
        <end position="17"/>
    </location>
</feature>
<evidence type="ECO:0008006" key="4">
    <source>
        <dbReference type="Google" id="ProtNLM"/>
    </source>
</evidence>
<organism evidence="2 3">
    <name type="scientific">Pedobacter cryoconitis</name>
    <dbReference type="NCBI Taxonomy" id="188932"/>
    <lineage>
        <taxon>Bacteria</taxon>
        <taxon>Pseudomonadati</taxon>
        <taxon>Bacteroidota</taxon>
        <taxon>Sphingobacteriia</taxon>
        <taxon>Sphingobacteriales</taxon>
        <taxon>Sphingobacteriaceae</taxon>
        <taxon>Pedobacter</taxon>
    </lineage>
</organism>
<feature type="region of interest" description="Disordered" evidence="1">
    <location>
        <begin position="1"/>
        <end position="21"/>
    </location>
</feature>
<comment type="caution">
    <text evidence="2">The sequence shown here is derived from an EMBL/GenBank/DDBJ whole genome shotgun (WGS) entry which is preliminary data.</text>
</comment>
<protein>
    <recommendedName>
        <fullName evidence="4">SprT-like domain-containing protein</fullName>
    </recommendedName>
</protein>
<proteinExistence type="predicted"/>
<accession>A0A7X0J0Q0</accession>
<reference evidence="2 3" key="1">
    <citation type="submission" date="2020-08" db="EMBL/GenBank/DDBJ databases">
        <title>Genomic Encyclopedia of Type Strains, Phase IV (KMG-V): Genome sequencing to study the core and pangenomes of soil and plant-associated prokaryotes.</title>
        <authorList>
            <person name="Whitman W."/>
        </authorList>
    </citation>
    <scope>NUCLEOTIDE SEQUENCE [LARGE SCALE GENOMIC DNA]</scope>
    <source>
        <strain evidence="2 3">M2T3</strain>
    </source>
</reference>
<gene>
    <name evidence="2" type="ORF">HDF25_001096</name>
</gene>
<name>A0A7X0J0Q0_9SPHI</name>
<evidence type="ECO:0000313" key="2">
    <source>
        <dbReference type="EMBL" id="MBB6498955.1"/>
    </source>
</evidence>
<dbReference type="EMBL" id="JACHCC010000003">
    <property type="protein sequence ID" value="MBB6498955.1"/>
    <property type="molecule type" value="Genomic_DNA"/>
</dbReference>
<sequence length="264" mass="28474">MCSSGSGGTNGGGGGAGDPNSTAVNVDIKTDSLRKKFPCVYELLLNISSHPQLCSFLEPFIKCGPQGVNPDLTWYDKPDLAWNDVGATQYAATQTGLDGSTVSSNIYLNTNMLKNSSPALVATTMIHEMVHAYLNSVSTFSGYGVVADDTKPILERLNSFATVAETTNGQDHLTMLSTYVGTIAYVVGLNDGNRMSKENYFKLVIGCLYNDTGKTPSIAFNSEFDCLLTKLNTENNMSITMDNASQMVSSQKRVPLNQRTKCLQ</sequence>
<dbReference type="AlphaFoldDB" id="A0A7X0J0Q0"/>
<dbReference type="Proteomes" id="UP000521017">
    <property type="component" value="Unassembled WGS sequence"/>
</dbReference>